<feature type="disulfide bond" evidence="2">
    <location>
        <begin position="200"/>
        <end position="251"/>
    </location>
</feature>
<dbReference type="InterPro" id="IPR036514">
    <property type="entry name" value="SGNH_hydro_sf"/>
</dbReference>
<gene>
    <name evidence="6" type="ORF">AFL01nite_28610</name>
</gene>
<dbReference type="InterPro" id="IPR013830">
    <property type="entry name" value="SGNH_hydro"/>
</dbReference>
<evidence type="ECO:0000256" key="1">
    <source>
        <dbReference type="PIRSR" id="PIRSR637460-1"/>
    </source>
</evidence>
<keyword evidence="4" id="KW-0732">Signal</keyword>
<dbReference type="AlphaFoldDB" id="A0A512HYN0"/>
<feature type="signal peptide" evidence="4">
    <location>
        <begin position="1"/>
        <end position="30"/>
    </location>
</feature>
<dbReference type="PANTHER" id="PTHR37981">
    <property type="entry name" value="LIPASE 2"/>
    <property type="match status" value="1"/>
</dbReference>
<evidence type="ECO:0000259" key="5">
    <source>
        <dbReference type="Pfam" id="PF13472"/>
    </source>
</evidence>
<protein>
    <recommendedName>
        <fullName evidence="5">SGNH hydrolase-type esterase domain-containing protein</fullName>
    </recommendedName>
</protein>
<dbReference type="InterPro" id="IPR037460">
    <property type="entry name" value="SEST-like"/>
</dbReference>
<reference evidence="6 7" key="1">
    <citation type="submission" date="2019-07" db="EMBL/GenBank/DDBJ databases">
        <title>Whole genome shotgun sequence of Aeromicrobium flavum NBRC 107625.</title>
        <authorList>
            <person name="Hosoyama A."/>
            <person name="Uohara A."/>
            <person name="Ohji S."/>
            <person name="Ichikawa N."/>
        </authorList>
    </citation>
    <scope>NUCLEOTIDE SEQUENCE [LARGE SCALE GENOMIC DNA]</scope>
    <source>
        <strain evidence="6 7">NBRC 107625</strain>
    </source>
</reference>
<dbReference type="InterPro" id="IPR006311">
    <property type="entry name" value="TAT_signal"/>
</dbReference>
<evidence type="ECO:0000313" key="7">
    <source>
        <dbReference type="Proteomes" id="UP000321769"/>
    </source>
</evidence>
<sequence length="423" mass="44472">MTLPRRRAVGIALATALATSLLTTHAPARASEAGVTRVWDRGTSGEHFVALGDSFTAGPGIGPVRNVGCGRSERNLATLVATALEVATFTDASCSAARTTHYWEPQQANATLNPAQLEALAPDTTLVTIGPMGGNDVDLPGLAWRCLTDGCSSEPIAPVNAQIDALRPVYRAVVADVRRRAPRARIVAVGYGVMVPERACEQLGNASVADLARLQGVADRVSDTIAAVAADEGLTFVDLRAIDGWDDHSACAPPADQWIRGLEALEDGGAPVHPSALGMTQMAAKVLATIRPEAVDERPDPGTSPVPKPIPPRSGPVQPVTSAQRVGAAVPTLRLRAVCTGSGARKQLTARVSGGHGLVTRTSLRVGRRWVATDRRAPFSVARKVTFLKRKQARGTVRATVTVRHGRAVRTVALTSKRPGCLR</sequence>
<dbReference type="Proteomes" id="UP000321769">
    <property type="component" value="Unassembled WGS sequence"/>
</dbReference>
<dbReference type="GO" id="GO:0016788">
    <property type="term" value="F:hydrolase activity, acting on ester bonds"/>
    <property type="evidence" value="ECO:0007669"/>
    <property type="project" value="InterPro"/>
</dbReference>
<dbReference type="PROSITE" id="PS51318">
    <property type="entry name" value="TAT"/>
    <property type="match status" value="1"/>
</dbReference>
<evidence type="ECO:0000256" key="3">
    <source>
        <dbReference type="SAM" id="MobiDB-lite"/>
    </source>
</evidence>
<accession>A0A512HYN0</accession>
<comment type="caution">
    <text evidence="6">The sequence shown here is derived from an EMBL/GenBank/DDBJ whole genome shotgun (WGS) entry which is preliminary data.</text>
</comment>
<dbReference type="CDD" id="cd01823">
    <property type="entry name" value="SEST_like"/>
    <property type="match status" value="1"/>
</dbReference>
<feature type="active site" evidence="1">
    <location>
        <position position="273"/>
    </location>
</feature>
<keyword evidence="2" id="KW-1015">Disulfide bond</keyword>
<keyword evidence="7" id="KW-1185">Reference proteome</keyword>
<dbReference type="RefSeq" id="WP_186813968.1">
    <property type="nucleotide sequence ID" value="NZ_BAAAYQ010000005.1"/>
</dbReference>
<feature type="chain" id="PRO_5021723923" description="SGNH hydrolase-type esterase domain-containing protein" evidence="4">
    <location>
        <begin position="31"/>
        <end position="423"/>
    </location>
</feature>
<evidence type="ECO:0000256" key="2">
    <source>
        <dbReference type="PIRSR" id="PIRSR637460-2"/>
    </source>
</evidence>
<feature type="active site" description="Nucleophile" evidence="1">
    <location>
        <position position="54"/>
    </location>
</feature>
<dbReference type="Gene3D" id="3.40.50.1110">
    <property type="entry name" value="SGNH hydrolase"/>
    <property type="match status" value="1"/>
</dbReference>
<dbReference type="PANTHER" id="PTHR37981:SF1">
    <property type="entry name" value="SGNH HYDROLASE-TYPE ESTERASE DOMAIN-CONTAINING PROTEIN"/>
    <property type="match status" value="1"/>
</dbReference>
<name>A0A512HYN0_9ACTN</name>
<feature type="domain" description="SGNH hydrolase-type esterase" evidence="5">
    <location>
        <begin position="50"/>
        <end position="279"/>
    </location>
</feature>
<dbReference type="Pfam" id="PF13472">
    <property type="entry name" value="Lipase_GDSL_2"/>
    <property type="match status" value="1"/>
</dbReference>
<feature type="compositionally biased region" description="Pro residues" evidence="3">
    <location>
        <begin position="302"/>
        <end position="314"/>
    </location>
</feature>
<dbReference type="GO" id="GO:0006629">
    <property type="term" value="P:lipid metabolic process"/>
    <property type="evidence" value="ECO:0007669"/>
    <property type="project" value="TreeGrafter"/>
</dbReference>
<dbReference type="EMBL" id="BJZQ01000021">
    <property type="protein sequence ID" value="GEO90534.1"/>
    <property type="molecule type" value="Genomic_DNA"/>
</dbReference>
<feature type="region of interest" description="Disordered" evidence="3">
    <location>
        <begin position="294"/>
        <end position="325"/>
    </location>
</feature>
<evidence type="ECO:0000313" key="6">
    <source>
        <dbReference type="EMBL" id="GEO90534.1"/>
    </source>
</evidence>
<organism evidence="6 7">
    <name type="scientific">Aeromicrobium flavum</name>
    <dbReference type="NCBI Taxonomy" id="416568"/>
    <lineage>
        <taxon>Bacteria</taxon>
        <taxon>Bacillati</taxon>
        <taxon>Actinomycetota</taxon>
        <taxon>Actinomycetes</taxon>
        <taxon>Propionibacteriales</taxon>
        <taxon>Nocardioidaceae</taxon>
        <taxon>Aeromicrobium</taxon>
    </lineage>
</organism>
<proteinExistence type="predicted"/>
<feature type="disulfide bond" evidence="2">
    <location>
        <begin position="69"/>
        <end position="94"/>
    </location>
</feature>
<evidence type="ECO:0000256" key="4">
    <source>
        <dbReference type="SAM" id="SignalP"/>
    </source>
</evidence>
<dbReference type="SUPFAM" id="SSF52266">
    <property type="entry name" value="SGNH hydrolase"/>
    <property type="match status" value="1"/>
</dbReference>